<protein>
    <submittedName>
        <fullName evidence="1">Uncharacterized protein</fullName>
    </submittedName>
</protein>
<sequence length="462" mass="52199">MGNQTDHDTNIRTFIEILEDEVLELERQERDLLVQLSLLRDSIIHKKTLAGNLKNSLIPVNRLPNEILVACFGQAVQDWVDEGDGSDEWEVAYHDVLLEGPCLTLPCIPVLAISHVSHHWRQLTINTPSLWTSLAITPSFEHHLNIFRDFLRRANGLPIAANFRCFAPAITLSPAGVSLVEAVMSLLHAQQIRALTFLASSPVLSFLLSQIVDEPVIGPLSPPSILFSSLTSLTIFELNNPERLAHSHLRRLLSATPQLKTLALQLWYNQHSDVWFNAEAICLPLLESLTIIDSTALAYQFLNSLSAPGVHQLKLLIWDEWHDFVITSCLFLGDSDSFGSRVPRFPRVQNLTLSCSDKYYHLHPDLIHAFPRATHLTLRSASLFYEAEASESRLALPTFRWLQHLTLDFAFEDADGMDPQCCFTWLPKPKDQVDHRLPIRLCIKWQIGIRSGITKSCSNMES</sequence>
<organism evidence="1 2">
    <name type="scientific">Hygrophoropsis aurantiaca</name>
    <dbReference type="NCBI Taxonomy" id="72124"/>
    <lineage>
        <taxon>Eukaryota</taxon>
        <taxon>Fungi</taxon>
        <taxon>Dikarya</taxon>
        <taxon>Basidiomycota</taxon>
        <taxon>Agaricomycotina</taxon>
        <taxon>Agaricomycetes</taxon>
        <taxon>Agaricomycetidae</taxon>
        <taxon>Boletales</taxon>
        <taxon>Coniophorineae</taxon>
        <taxon>Hygrophoropsidaceae</taxon>
        <taxon>Hygrophoropsis</taxon>
    </lineage>
</organism>
<accession>A0ACB8A2I2</accession>
<name>A0ACB8A2I2_9AGAM</name>
<dbReference type="EMBL" id="MU267885">
    <property type="protein sequence ID" value="KAH7907644.1"/>
    <property type="molecule type" value="Genomic_DNA"/>
</dbReference>
<gene>
    <name evidence="1" type="ORF">BJ138DRAFT_1211565</name>
</gene>
<comment type="caution">
    <text evidence="1">The sequence shown here is derived from an EMBL/GenBank/DDBJ whole genome shotgun (WGS) entry which is preliminary data.</text>
</comment>
<dbReference type="Proteomes" id="UP000790377">
    <property type="component" value="Unassembled WGS sequence"/>
</dbReference>
<keyword evidence="2" id="KW-1185">Reference proteome</keyword>
<proteinExistence type="predicted"/>
<evidence type="ECO:0000313" key="2">
    <source>
        <dbReference type="Proteomes" id="UP000790377"/>
    </source>
</evidence>
<evidence type="ECO:0000313" key="1">
    <source>
        <dbReference type="EMBL" id="KAH7907644.1"/>
    </source>
</evidence>
<reference evidence="1" key="1">
    <citation type="journal article" date="2021" name="New Phytol.">
        <title>Evolutionary innovations through gain and loss of genes in the ectomycorrhizal Boletales.</title>
        <authorList>
            <person name="Wu G."/>
            <person name="Miyauchi S."/>
            <person name="Morin E."/>
            <person name="Kuo A."/>
            <person name="Drula E."/>
            <person name="Varga T."/>
            <person name="Kohler A."/>
            <person name="Feng B."/>
            <person name="Cao Y."/>
            <person name="Lipzen A."/>
            <person name="Daum C."/>
            <person name="Hundley H."/>
            <person name="Pangilinan J."/>
            <person name="Johnson J."/>
            <person name="Barry K."/>
            <person name="LaButti K."/>
            <person name="Ng V."/>
            <person name="Ahrendt S."/>
            <person name="Min B."/>
            <person name="Choi I.G."/>
            <person name="Park H."/>
            <person name="Plett J.M."/>
            <person name="Magnuson J."/>
            <person name="Spatafora J.W."/>
            <person name="Nagy L.G."/>
            <person name="Henrissat B."/>
            <person name="Grigoriev I.V."/>
            <person name="Yang Z.L."/>
            <person name="Xu J."/>
            <person name="Martin F.M."/>
        </authorList>
    </citation>
    <scope>NUCLEOTIDE SEQUENCE</scope>
    <source>
        <strain evidence="1">ATCC 28755</strain>
    </source>
</reference>